<dbReference type="Proteomes" id="UP001057561">
    <property type="component" value="Chromosome"/>
</dbReference>
<name>A0ABY5LYM1_9CYAN</name>
<dbReference type="RefSeq" id="WP_236630447.1">
    <property type="nucleotide sequence ID" value="NZ_CP099464.1"/>
</dbReference>
<gene>
    <name evidence="1" type="ORF">NG743_01430</name>
</gene>
<dbReference type="InterPro" id="IPR027417">
    <property type="entry name" value="P-loop_NTPase"/>
</dbReference>
<keyword evidence="2" id="KW-1185">Reference proteome</keyword>
<evidence type="ECO:0000313" key="1">
    <source>
        <dbReference type="EMBL" id="UUO15750.1"/>
    </source>
</evidence>
<dbReference type="EMBL" id="CP099464">
    <property type="protein sequence ID" value="UUO15750.1"/>
    <property type="molecule type" value="Genomic_DNA"/>
</dbReference>
<evidence type="ECO:0000313" key="2">
    <source>
        <dbReference type="Proteomes" id="UP001057561"/>
    </source>
</evidence>
<dbReference type="SUPFAM" id="SSF52540">
    <property type="entry name" value="P-loop containing nucleoside triphosphate hydrolases"/>
    <property type="match status" value="1"/>
</dbReference>
<protein>
    <submittedName>
        <fullName evidence="1">Uncharacterized protein</fullName>
    </submittedName>
</protein>
<dbReference type="Gene3D" id="3.40.50.300">
    <property type="entry name" value="P-loop containing nucleotide triphosphate hydrolases"/>
    <property type="match status" value="1"/>
</dbReference>
<accession>A0ABY5LYM1</accession>
<organism evidence="1 2">
    <name type="scientific">Dolichospermum heterosporum TAC447</name>
    <dbReference type="NCBI Taxonomy" id="747523"/>
    <lineage>
        <taxon>Bacteria</taxon>
        <taxon>Bacillati</taxon>
        <taxon>Cyanobacteriota</taxon>
        <taxon>Cyanophyceae</taxon>
        <taxon>Nostocales</taxon>
        <taxon>Aphanizomenonaceae</taxon>
        <taxon>Dolichospermum</taxon>
        <taxon>Dolichospermum heterosporum</taxon>
    </lineage>
</organism>
<reference evidence="1" key="1">
    <citation type="submission" date="2022-06" db="EMBL/GenBank/DDBJ databases">
        <title>Nostosin G and Spiroidesin B from the Cyanobacterium Dolichospermum sp. NIES-1697.</title>
        <authorList>
            <person name="Phan C.-S."/>
            <person name="Mehjabin J.J."/>
            <person name="Anas A.R.J."/>
            <person name="Hayasaka M."/>
            <person name="Onoki R."/>
            <person name="Wang J."/>
            <person name="Umezawa T."/>
            <person name="Washio K."/>
            <person name="Morikawa M."/>
            <person name="Okino T."/>
        </authorList>
    </citation>
    <scope>NUCLEOTIDE SEQUENCE</scope>
    <source>
        <strain evidence="1">NIES-1697</strain>
    </source>
</reference>
<proteinExistence type="predicted"/>
<sequence>MDIRNVTKIINVGVIYIGDRATGKTHLALELVNPKGEYVKVANLDYDNLRVQLLDENSQPYATPRQMPYERYLEMEVRLPSGNKQMVVDWIDTAGDVWDRNLQKDSPEQWNQFLPLIRNSEGVLLILPPHRGMSLQPGIDVEQFVTQKQWCNRFDRWVKFFHHQCPNVRHLAICINKADLFCDLSQEGGKLAYKPYGSSLNWQQRHTYVLQRYFRPIYSQLEQLNNGLSGGSVRCFITSIHHRGLLELPWIYLGSFLAK</sequence>